<evidence type="ECO:0000259" key="8">
    <source>
        <dbReference type="Pfam" id="PF11975"/>
    </source>
</evidence>
<organism evidence="9 10">
    <name type="scientific">Paeniglutamicibacter psychrophenolicus</name>
    <dbReference type="NCBI Taxonomy" id="257454"/>
    <lineage>
        <taxon>Bacteria</taxon>
        <taxon>Bacillati</taxon>
        <taxon>Actinomycetota</taxon>
        <taxon>Actinomycetes</taxon>
        <taxon>Micrococcales</taxon>
        <taxon>Micrococcaceae</taxon>
        <taxon>Paeniglutamicibacter</taxon>
    </lineage>
</organism>
<dbReference type="PANTHER" id="PTHR32092:SF5">
    <property type="entry name" value="6-PHOSPHO-BETA-GLUCOSIDASE"/>
    <property type="match status" value="1"/>
</dbReference>
<keyword evidence="5" id="KW-0464">Manganese</keyword>
<dbReference type="Gene3D" id="3.40.50.720">
    <property type="entry name" value="NAD(P)-binding Rossmann-like Domain"/>
    <property type="match status" value="1"/>
</dbReference>
<evidence type="ECO:0000256" key="3">
    <source>
        <dbReference type="ARBA" id="ARBA00022801"/>
    </source>
</evidence>
<evidence type="ECO:0000256" key="1">
    <source>
        <dbReference type="ARBA" id="ARBA00010141"/>
    </source>
</evidence>
<dbReference type="EMBL" id="JAGIOE010000001">
    <property type="protein sequence ID" value="MBP2374354.1"/>
    <property type="molecule type" value="Genomic_DNA"/>
</dbReference>
<dbReference type="InterPro" id="IPR022616">
    <property type="entry name" value="Glyco_hydro_4_C"/>
</dbReference>
<keyword evidence="10" id="KW-1185">Reference proteome</keyword>
<name>A0ABS4WDR1_9MICC</name>
<protein>
    <submittedName>
        <fullName evidence="9">6-phospho-beta-glucosidase</fullName>
        <ecNumber evidence="9">3.2.1.86</ecNumber>
    </submittedName>
</protein>
<dbReference type="InterPro" id="IPR015955">
    <property type="entry name" value="Lactate_DH/Glyco_Ohase_4_C"/>
</dbReference>
<dbReference type="GO" id="GO:0008706">
    <property type="term" value="F:6-phospho-beta-glucosidase activity"/>
    <property type="evidence" value="ECO:0007669"/>
    <property type="project" value="UniProtKB-EC"/>
</dbReference>
<keyword evidence="4 7" id="KW-0520">NAD</keyword>
<dbReference type="Pfam" id="PF02056">
    <property type="entry name" value="Glyco_hydro_4"/>
    <property type="match status" value="1"/>
</dbReference>
<evidence type="ECO:0000313" key="10">
    <source>
        <dbReference type="Proteomes" id="UP000766570"/>
    </source>
</evidence>
<sequence>MKLTIIGGGGFRVPQIFEALSAGNEAVRITELCLFDSHSERVAAIESVLSQMAPSLPAPPKVTTAASLDEAVTGARFIFSAMRIGGTEGRIQDERVALEMGVLGQETTGPGGLAYALRTLPHARDLAERVARHAPQATVINFTNPAGIVTEAMREALGDRVVGICDTPIGLMRRAVAAIGSTPDAVDFDYVGLNHLGWLRSLVVDGVDKLPSLLADDAALQGIEEARLMGPDWVRALGAIPNEYLYYYYFQREATARLRGPEPTRGEFLHRQQSGFYKDAAAHPERALDAWLATKHEREASYMAESRPEDQRTNREASDIEGGGYQQVALDLMAALLGGTPATMILNVANRGVVPELPDDAVIEVPCTVSAAGIVPKHIAPVTGEMLGLLQQVKAVERMVIAASRERSETLAWRALAAHPLVDSISVARQLLQNYRERIPGVAEALSPGA</sequence>
<dbReference type="Gene3D" id="3.90.110.10">
    <property type="entry name" value="Lactate dehydrogenase/glycoside hydrolase, family 4, C-terminal"/>
    <property type="match status" value="1"/>
</dbReference>
<keyword evidence="2" id="KW-0479">Metal-binding</keyword>
<dbReference type="PROSITE" id="PS01324">
    <property type="entry name" value="GLYCOSYL_HYDROL_F4"/>
    <property type="match status" value="1"/>
</dbReference>
<dbReference type="RefSeq" id="WP_209907383.1">
    <property type="nucleotide sequence ID" value="NZ_BAAAMI010000006.1"/>
</dbReference>
<comment type="caution">
    <text evidence="9">The sequence shown here is derived from an EMBL/GenBank/DDBJ whole genome shotgun (WGS) entry which is preliminary data.</text>
</comment>
<evidence type="ECO:0000256" key="5">
    <source>
        <dbReference type="ARBA" id="ARBA00023211"/>
    </source>
</evidence>
<dbReference type="InterPro" id="IPR001088">
    <property type="entry name" value="Glyco_hydro_4"/>
</dbReference>
<comment type="similarity">
    <text evidence="1 7">Belongs to the glycosyl hydrolase 4 family.</text>
</comment>
<dbReference type="InterPro" id="IPR019802">
    <property type="entry name" value="GlycHydrolase_4_CS"/>
</dbReference>
<evidence type="ECO:0000313" key="9">
    <source>
        <dbReference type="EMBL" id="MBP2374354.1"/>
    </source>
</evidence>
<keyword evidence="6 7" id="KW-0326">Glycosidase</keyword>
<dbReference type="SUPFAM" id="SSF56327">
    <property type="entry name" value="LDH C-terminal domain-like"/>
    <property type="match status" value="1"/>
</dbReference>
<gene>
    <name evidence="9" type="ORF">JOF46_002266</name>
</gene>
<dbReference type="Pfam" id="PF11975">
    <property type="entry name" value="Glyco_hydro_4C"/>
    <property type="match status" value="1"/>
</dbReference>
<reference evidence="9 10" key="1">
    <citation type="submission" date="2021-03" db="EMBL/GenBank/DDBJ databases">
        <title>Sequencing the genomes of 1000 actinobacteria strains.</title>
        <authorList>
            <person name="Klenk H.-P."/>
        </authorList>
    </citation>
    <scope>NUCLEOTIDE SEQUENCE [LARGE SCALE GENOMIC DNA]</scope>
    <source>
        <strain evidence="9 10">DSM 15454</strain>
    </source>
</reference>
<dbReference type="SUPFAM" id="SSF51735">
    <property type="entry name" value="NAD(P)-binding Rossmann-fold domains"/>
    <property type="match status" value="1"/>
</dbReference>
<evidence type="ECO:0000256" key="6">
    <source>
        <dbReference type="ARBA" id="ARBA00023295"/>
    </source>
</evidence>
<proteinExistence type="inferred from homology"/>
<feature type="domain" description="Glycosyl hydrolase family 4 C-terminal" evidence="8">
    <location>
        <begin position="190"/>
        <end position="422"/>
    </location>
</feature>
<keyword evidence="3 7" id="KW-0378">Hydrolase</keyword>
<evidence type="ECO:0000256" key="7">
    <source>
        <dbReference type="RuleBase" id="RU361152"/>
    </source>
</evidence>
<dbReference type="PRINTS" id="PR00732">
    <property type="entry name" value="GLHYDRLASE4"/>
</dbReference>
<accession>A0ABS4WDR1</accession>
<dbReference type="Proteomes" id="UP000766570">
    <property type="component" value="Unassembled WGS sequence"/>
</dbReference>
<dbReference type="PANTHER" id="PTHR32092">
    <property type="entry name" value="6-PHOSPHO-BETA-GLUCOSIDASE-RELATED"/>
    <property type="match status" value="1"/>
</dbReference>
<evidence type="ECO:0000256" key="2">
    <source>
        <dbReference type="ARBA" id="ARBA00022723"/>
    </source>
</evidence>
<dbReference type="CDD" id="cd05296">
    <property type="entry name" value="GH4_P_beta_glucosidase"/>
    <property type="match status" value="1"/>
</dbReference>
<dbReference type="InterPro" id="IPR036291">
    <property type="entry name" value="NAD(P)-bd_dom_sf"/>
</dbReference>
<comment type="cofactor">
    <cofactor evidence="7">
        <name>NAD(+)</name>
        <dbReference type="ChEBI" id="CHEBI:57540"/>
    </cofactor>
    <text evidence="7">Binds 1 NAD(+) per subunit.</text>
</comment>
<evidence type="ECO:0000256" key="4">
    <source>
        <dbReference type="ARBA" id="ARBA00023027"/>
    </source>
</evidence>
<dbReference type="EC" id="3.2.1.86" evidence="9"/>